<dbReference type="FunFam" id="3.40.50.300:FF:000134">
    <property type="entry name" value="Iron-enterobactin ABC transporter ATP-binding protein"/>
    <property type="match status" value="1"/>
</dbReference>
<dbReference type="InterPro" id="IPR003439">
    <property type="entry name" value="ABC_transporter-like_ATP-bd"/>
</dbReference>
<evidence type="ECO:0000256" key="2">
    <source>
        <dbReference type="ARBA" id="ARBA00022448"/>
    </source>
</evidence>
<keyword evidence="3" id="KW-0547">Nucleotide-binding</keyword>
<dbReference type="InterPro" id="IPR027417">
    <property type="entry name" value="P-loop_NTPase"/>
</dbReference>
<protein>
    <submittedName>
        <fullName evidence="6">ATP-binding cassette domain-containing protein</fullName>
    </submittedName>
</protein>
<comment type="similarity">
    <text evidence="1">Belongs to the ABC transporter superfamily.</text>
</comment>
<dbReference type="EMBL" id="WMJY01000020">
    <property type="protein sequence ID" value="MTH30196.1"/>
    <property type="molecule type" value="Genomic_DNA"/>
</dbReference>
<dbReference type="PROSITE" id="PS50893">
    <property type="entry name" value="ABC_TRANSPORTER_2"/>
    <property type="match status" value="1"/>
</dbReference>
<dbReference type="InterPro" id="IPR050153">
    <property type="entry name" value="Metal_Ion_Import_ABC"/>
</dbReference>
<feature type="domain" description="ABC transporter" evidence="5">
    <location>
        <begin position="8"/>
        <end position="248"/>
    </location>
</feature>
<evidence type="ECO:0000259" key="5">
    <source>
        <dbReference type="PROSITE" id="PS50893"/>
    </source>
</evidence>
<dbReference type="Proteomes" id="UP000488936">
    <property type="component" value="Unassembled WGS sequence"/>
</dbReference>
<keyword evidence="7" id="KW-1185">Reference proteome</keyword>
<keyword evidence="4 6" id="KW-0067">ATP-binding</keyword>
<dbReference type="SUPFAM" id="SSF52540">
    <property type="entry name" value="P-loop containing nucleoside triphosphate hydrolases"/>
    <property type="match status" value="1"/>
</dbReference>
<dbReference type="SMART" id="SM00382">
    <property type="entry name" value="AAA"/>
    <property type="match status" value="1"/>
</dbReference>
<dbReference type="InterPro" id="IPR003593">
    <property type="entry name" value="AAA+_ATPase"/>
</dbReference>
<reference evidence="6 7" key="1">
    <citation type="journal article" date="2006" name="Int. J. Syst. Evol. Microbiol.">
        <title>Myroides pelagicus sp. nov., isolated from seawater in Thailand.</title>
        <authorList>
            <person name="Yoon J."/>
            <person name="Maneerat S."/>
            <person name="Kawai F."/>
            <person name="Yokota A."/>
        </authorList>
    </citation>
    <scope>NUCLEOTIDE SEQUENCE [LARGE SCALE GENOMIC DNA]</scope>
    <source>
        <strain evidence="6 7">SM1T</strain>
    </source>
</reference>
<dbReference type="Gene3D" id="3.40.50.300">
    <property type="entry name" value="P-loop containing nucleotide triphosphate hydrolases"/>
    <property type="match status" value="1"/>
</dbReference>
<evidence type="ECO:0000313" key="7">
    <source>
        <dbReference type="Proteomes" id="UP000488936"/>
    </source>
</evidence>
<dbReference type="PANTHER" id="PTHR42734:SF6">
    <property type="entry name" value="MOLYBDATE IMPORT ATP-BINDING PROTEIN MOLC"/>
    <property type="match status" value="1"/>
</dbReference>
<sequence>MNTPLISLSTKNLTIGYKHKNGVLKILENINLSLSQGQLISLLGINGIGKTTLLRTLTGEFPSLEGEINIFGKTLNTYNKTELAKLISVVLTEQLTAFSLSVYDLIRIGRTPFLGWRTTLTVEDEYWINKAISYCTLEELQNKQINQLSDGQLQRVLIARAIAQNTPIIILDEPASHLDFHHKVALYRILKKLANEEKKTILLSSHDINLALQLSDQVIVLKKSFSFQGKTKEAIKSKVFDNFFSDSSIQFCEEQMRFILKE</sequence>
<dbReference type="CDD" id="cd03214">
    <property type="entry name" value="ABC_Iron-Siderophores_B12_Hemin"/>
    <property type="match status" value="1"/>
</dbReference>
<keyword evidence="2" id="KW-0813">Transport</keyword>
<evidence type="ECO:0000256" key="1">
    <source>
        <dbReference type="ARBA" id="ARBA00005417"/>
    </source>
</evidence>
<dbReference type="OrthoDB" id="9787851at2"/>
<organism evidence="6 7">
    <name type="scientific">Myroides pelagicus</name>
    <dbReference type="NCBI Taxonomy" id="270914"/>
    <lineage>
        <taxon>Bacteria</taxon>
        <taxon>Pseudomonadati</taxon>
        <taxon>Bacteroidota</taxon>
        <taxon>Flavobacteriia</taxon>
        <taxon>Flavobacteriales</taxon>
        <taxon>Flavobacteriaceae</taxon>
        <taxon>Myroides</taxon>
    </lineage>
</organism>
<dbReference type="GO" id="GO:0005524">
    <property type="term" value="F:ATP binding"/>
    <property type="evidence" value="ECO:0007669"/>
    <property type="project" value="UniProtKB-KW"/>
</dbReference>
<dbReference type="Pfam" id="PF00005">
    <property type="entry name" value="ABC_tran"/>
    <property type="match status" value="1"/>
</dbReference>
<dbReference type="RefSeq" id="WP_155036180.1">
    <property type="nucleotide sequence ID" value="NZ_JAYMMG010000023.1"/>
</dbReference>
<dbReference type="GO" id="GO:0016887">
    <property type="term" value="F:ATP hydrolysis activity"/>
    <property type="evidence" value="ECO:0007669"/>
    <property type="project" value="InterPro"/>
</dbReference>
<gene>
    <name evidence="6" type="ORF">GJV77_09820</name>
</gene>
<evidence type="ECO:0000256" key="3">
    <source>
        <dbReference type="ARBA" id="ARBA00022741"/>
    </source>
</evidence>
<accession>A0A7K1GMW8</accession>
<proteinExistence type="inferred from homology"/>
<evidence type="ECO:0000256" key="4">
    <source>
        <dbReference type="ARBA" id="ARBA00022840"/>
    </source>
</evidence>
<dbReference type="AlphaFoldDB" id="A0A7K1GMW8"/>
<dbReference type="PANTHER" id="PTHR42734">
    <property type="entry name" value="METAL TRANSPORT SYSTEM ATP-BINDING PROTEIN TM_0124-RELATED"/>
    <property type="match status" value="1"/>
</dbReference>
<comment type="caution">
    <text evidence="6">The sequence shown here is derived from an EMBL/GenBank/DDBJ whole genome shotgun (WGS) entry which is preliminary data.</text>
</comment>
<evidence type="ECO:0000313" key="6">
    <source>
        <dbReference type="EMBL" id="MTH30196.1"/>
    </source>
</evidence>
<name>A0A7K1GMW8_9FLAO</name>